<keyword evidence="1" id="KW-0175">Coiled coil</keyword>
<gene>
    <name evidence="3" type="ORF">OSB04_008774</name>
</gene>
<dbReference type="PANTHER" id="PTHR36335">
    <property type="entry name" value="CHAPERONE DNAJ-DOMAIN SUPERFAMILY PROTEIN"/>
    <property type="match status" value="1"/>
</dbReference>
<keyword evidence="4" id="KW-1185">Reference proteome</keyword>
<name>A0AA38WTC7_9ASTR</name>
<feature type="domain" description="J" evidence="2">
    <location>
        <begin position="375"/>
        <end position="437"/>
    </location>
</feature>
<evidence type="ECO:0000313" key="4">
    <source>
        <dbReference type="Proteomes" id="UP001172457"/>
    </source>
</evidence>
<evidence type="ECO:0000313" key="3">
    <source>
        <dbReference type="EMBL" id="KAJ9563614.1"/>
    </source>
</evidence>
<sequence>MKNLRRCKNDWVPENVVLIDVDSDGFDDVNIDIPENLTKKLQGSNRFKNGKNVPSRTFIFIDDDAEIPDNQHTATNTHFDQENISPVKLSKSKRTYAGRGTDYCYDFSMQPDSDSSETDSLDCEFMVDSSGVLQEQWERAYKMRKTDVQSDHRVMRENNSFLRPFEDGYNYFGVKQNKQSYAEVPSRSDFKEVIHEKDGEGKQKYRIPSDYGASDIADIGPRNFKVNRTSFSVETDDCSHGFGQRDSSEVENEGKFVVNSSNTDEASVENSIVNEREKLKETDEYKRAIEEEWSARRKTLKVQAEEAQKLRRMLKRKKAETLRLLDMERRQKQRLEEIRETRKQDKENMNLKEMYRGEVQRELNKLKTTCHDMASLLRGLGVLTNNDPAASSLHVRAAYKRALLSFHPDRASGLDMRQQVEVEEKFKLISQMKDKML</sequence>
<dbReference type="InterPro" id="IPR001623">
    <property type="entry name" value="DnaJ_domain"/>
</dbReference>
<dbReference type="EMBL" id="JARYMX010000002">
    <property type="protein sequence ID" value="KAJ9563614.1"/>
    <property type="molecule type" value="Genomic_DNA"/>
</dbReference>
<dbReference type="AlphaFoldDB" id="A0AA38WTC7"/>
<dbReference type="Proteomes" id="UP001172457">
    <property type="component" value="Chromosome 2"/>
</dbReference>
<feature type="coiled-coil region" evidence="1">
    <location>
        <begin position="272"/>
        <end position="348"/>
    </location>
</feature>
<accession>A0AA38WTC7</accession>
<dbReference type="Gene3D" id="1.10.287.110">
    <property type="entry name" value="DnaJ domain"/>
    <property type="match status" value="1"/>
</dbReference>
<evidence type="ECO:0000259" key="2">
    <source>
        <dbReference type="PROSITE" id="PS50076"/>
    </source>
</evidence>
<proteinExistence type="predicted"/>
<dbReference type="PANTHER" id="PTHR36335:SF1">
    <property type="entry name" value="CHAPERONE DNAJ-DOMAIN SUPERFAMILY PROTEIN"/>
    <property type="match status" value="1"/>
</dbReference>
<dbReference type="SUPFAM" id="SSF46565">
    <property type="entry name" value="Chaperone J-domain"/>
    <property type="match status" value="1"/>
</dbReference>
<dbReference type="InterPro" id="IPR036869">
    <property type="entry name" value="J_dom_sf"/>
</dbReference>
<reference evidence="3" key="1">
    <citation type="submission" date="2023-03" db="EMBL/GenBank/DDBJ databases">
        <title>Chromosome-scale reference genome and RAD-based genetic map of yellow starthistle (Centaurea solstitialis) reveal putative structural variation and QTLs associated with invader traits.</title>
        <authorList>
            <person name="Reatini B."/>
            <person name="Cang F.A."/>
            <person name="Jiang Q."/>
            <person name="Mckibben M.T.W."/>
            <person name="Barker M.S."/>
            <person name="Rieseberg L.H."/>
            <person name="Dlugosch K.M."/>
        </authorList>
    </citation>
    <scope>NUCLEOTIDE SEQUENCE</scope>
    <source>
        <strain evidence="3">CAN-66</strain>
        <tissue evidence="3">Leaf</tissue>
    </source>
</reference>
<organism evidence="3 4">
    <name type="scientific">Centaurea solstitialis</name>
    <name type="common">yellow star-thistle</name>
    <dbReference type="NCBI Taxonomy" id="347529"/>
    <lineage>
        <taxon>Eukaryota</taxon>
        <taxon>Viridiplantae</taxon>
        <taxon>Streptophyta</taxon>
        <taxon>Embryophyta</taxon>
        <taxon>Tracheophyta</taxon>
        <taxon>Spermatophyta</taxon>
        <taxon>Magnoliopsida</taxon>
        <taxon>eudicotyledons</taxon>
        <taxon>Gunneridae</taxon>
        <taxon>Pentapetalae</taxon>
        <taxon>asterids</taxon>
        <taxon>campanulids</taxon>
        <taxon>Asterales</taxon>
        <taxon>Asteraceae</taxon>
        <taxon>Carduoideae</taxon>
        <taxon>Cardueae</taxon>
        <taxon>Centaureinae</taxon>
        <taxon>Centaurea</taxon>
    </lineage>
</organism>
<comment type="caution">
    <text evidence="3">The sequence shown here is derived from an EMBL/GenBank/DDBJ whole genome shotgun (WGS) entry which is preliminary data.</text>
</comment>
<dbReference type="PROSITE" id="PS50076">
    <property type="entry name" value="DNAJ_2"/>
    <property type="match status" value="1"/>
</dbReference>
<protein>
    <recommendedName>
        <fullName evidence="2">J domain-containing protein</fullName>
    </recommendedName>
</protein>
<evidence type="ECO:0000256" key="1">
    <source>
        <dbReference type="SAM" id="Coils"/>
    </source>
</evidence>